<name>A0A455W966_MARNT</name>
<evidence type="ECO:0000313" key="1">
    <source>
        <dbReference type="EMBL" id="BBJ02763.1"/>
    </source>
</evidence>
<accession>A0A455W966</accession>
<dbReference type="AlphaFoldDB" id="A0A455W966"/>
<sequence>MTMNRPSIRIAYTEAKAVTERFSSAFMLTCAGLNKLGRQLLAASGALYQMRPG</sequence>
<dbReference type="EMBL" id="AP019537">
    <property type="protein sequence ID" value="BBJ02763.1"/>
    <property type="molecule type" value="Genomic_DNA"/>
</dbReference>
<organism evidence="1">
    <name type="scientific">Marinobacter nauticus</name>
    <name type="common">Marinobacter hydrocarbonoclasticus</name>
    <name type="synonym">Marinobacter aquaeolei</name>
    <dbReference type="NCBI Taxonomy" id="2743"/>
    <lineage>
        <taxon>Bacteria</taxon>
        <taxon>Pseudomonadati</taxon>
        <taxon>Pseudomonadota</taxon>
        <taxon>Gammaproteobacteria</taxon>
        <taxon>Pseudomonadales</taxon>
        <taxon>Marinobacteraceae</taxon>
        <taxon>Marinobacter</taxon>
    </lineage>
</organism>
<protein>
    <submittedName>
        <fullName evidence="1">Uncharacterized protein</fullName>
    </submittedName>
</protein>
<gene>
    <name evidence="1" type="ORF">YBY_06110</name>
</gene>
<reference evidence="1" key="1">
    <citation type="submission" date="2019-03" db="EMBL/GenBank/DDBJ databases">
        <title>Whole genome analysis of nitrate-reducing bacteria Marinobacter hydrocarbonoclasticus YB03.</title>
        <authorList>
            <person name="Azam A.H."/>
            <person name="Yuk S.R."/>
            <person name="Kamarisima K."/>
            <person name="Miyanaga K."/>
            <person name="Tanji Y."/>
        </authorList>
    </citation>
    <scope>NUCLEOTIDE SEQUENCE</scope>
    <source>
        <strain evidence="1">YB03</strain>
    </source>
</reference>
<proteinExistence type="predicted"/>